<dbReference type="Gene3D" id="3.40.50.2300">
    <property type="match status" value="2"/>
</dbReference>
<evidence type="ECO:0000256" key="4">
    <source>
        <dbReference type="SAM" id="SignalP"/>
    </source>
</evidence>
<keyword evidence="3" id="KW-0813">Transport</keyword>
<protein>
    <submittedName>
        <fullName evidence="6">ABC transporter substrate-binding protein</fullName>
    </submittedName>
</protein>
<dbReference type="SUPFAM" id="SSF53822">
    <property type="entry name" value="Periplasmic binding protein-like I"/>
    <property type="match status" value="1"/>
</dbReference>
<dbReference type="Pfam" id="PF13458">
    <property type="entry name" value="Peripla_BP_6"/>
    <property type="match status" value="1"/>
</dbReference>
<organism evidence="6 7">
    <name type="scientific">Camelimonas abortus</name>
    <dbReference type="NCBI Taxonomy" id="1017184"/>
    <lineage>
        <taxon>Bacteria</taxon>
        <taxon>Pseudomonadati</taxon>
        <taxon>Pseudomonadota</taxon>
        <taxon>Alphaproteobacteria</taxon>
        <taxon>Hyphomicrobiales</taxon>
        <taxon>Chelatococcaceae</taxon>
        <taxon>Camelimonas</taxon>
    </lineage>
</organism>
<evidence type="ECO:0000256" key="1">
    <source>
        <dbReference type="ARBA" id="ARBA00010062"/>
    </source>
</evidence>
<evidence type="ECO:0000259" key="5">
    <source>
        <dbReference type="Pfam" id="PF13458"/>
    </source>
</evidence>
<dbReference type="RefSeq" id="WP_376832615.1">
    <property type="nucleotide sequence ID" value="NZ_JBHLWR010000006.1"/>
</dbReference>
<feature type="signal peptide" evidence="4">
    <location>
        <begin position="1"/>
        <end position="27"/>
    </location>
</feature>
<proteinExistence type="inferred from homology"/>
<comment type="similarity">
    <text evidence="1">Belongs to the leucine-binding protein family.</text>
</comment>
<evidence type="ECO:0000313" key="6">
    <source>
        <dbReference type="EMBL" id="MFC3266961.1"/>
    </source>
</evidence>
<evidence type="ECO:0000256" key="3">
    <source>
        <dbReference type="ARBA" id="ARBA00022970"/>
    </source>
</evidence>
<dbReference type="EMBL" id="JBHRUV010000066">
    <property type="protein sequence ID" value="MFC3266961.1"/>
    <property type="molecule type" value="Genomic_DNA"/>
</dbReference>
<dbReference type="InterPro" id="IPR028082">
    <property type="entry name" value="Peripla_BP_I"/>
</dbReference>
<keyword evidence="3" id="KW-0029">Amino-acid transport</keyword>
<evidence type="ECO:0000256" key="2">
    <source>
        <dbReference type="ARBA" id="ARBA00022729"/>
    </source>
</evidence>
<keyword evidence="2 4" id="KW-0732">Signal</keyword>
<feature type="domain" description="Leucine-binding protein" evidence="5">
    <location>
        <begin position="34"/>
        <end position="372"/>
    </location>
</feature>
<comment type="caution">
    <text evidence="6">The sequence shown here is derived from an EMBL/GenBank/DDBJ whole genome shotgun (WGS) entry which is preliminary data.</text>
</comment>
<reference evidence="7" key="1">
    <citation type="journal article" date="2019" name="Int. J. Syst. Evol. Microbiol.">
        <title>The Global Catalogue of Microorganisms (GCM) 10K type strain sequencing project: providing services to taxonomists for standard genome sequencing and annotation.</title>
        <authorList>
            <consortium name="The Broad Institute Genomics Platform"/>
            <consortium name="The Broad Institute Genome Sequencing Center for Infectious Disease"/>
            <person name="Wu L."/>
            <person name="Ma J."/>
        </authorList>
    </citation>
    <scope>NUCLEOTIDE SEQUENCE [LARGE SCALE GENOMIC DNA]</scope>
    <source>
        <strain evidence="7">CCM 7941</strain>
    </source>
</reference>
<dbReference type="PANTHER" id="PTHR30483:SF6">
    <property type="entry name" value="PERIPLASMIC BINDING PROTEIN OF ABC TRANSPORTER FOR NATURAL AMINO ACIDS"/>
    <property type="match status" value="1"/>
</dbReference>
<sequence>MSRRLFSAMAAASLAALGVAAAGGALAQNQEPISIKIGVLNDRAGLYSDVTGEGSAVAARMAVEDFRAAEKGMKVEVIVGDHQNKPDVGSTIARQWIDQDGVDVIADVPTSSVGLAVNEVVREKNRIYLNSGTGSSDLTGKHCSPNTVHWTYDTAALANGTAKAMIQRGGDTWFFITADYAFGQALERDASNVIKASGGKVLGSVKHPLNNADFSSQLLQAQGSKAKVVALANAGGDTINAVKQAGEFGLAQGGQSLAGLLIFSSDIHSLGVKAAQDLVLTEAFYWDLNDRTRDFSKRFAERFGGKMPTSVHAGVYGSILHYLKAVESLKSKDPQKVMARMKEMPIDDPLVGKGYIRPDGRAIHDMYLFEVKKPEESKGEWDLYRLLATIPGEQAFRPMEEGGCPLVSRNKG</sequence>
<feature type="chain" id="PRO_5046241137" evidence="4">
    <location>
        <begin position="28"/>
        <end position="412"/>
    </location>
</feature>
<keyword evidence="7" id="KW-1185">Reference proteome</keyword>
<accession>A0ABV7LGH7</accession>
<gene>
    <name evidence="6" type="ORF">ACFOEX_11455</name>
</gene>
<dbReference type="InterPro" id="IPR028081">
    <property type="entry name" value="Leu-bd"/>
</dbReference>
<name>A0ABV7LGH7_9HYPH</name>
<dbReference type="PANTHER" id="PTHR30483">
    <property type="entry name" value="LEUCINE-SPECIFIC-BINDING PROTEIN"/>
    <property type="match status" value="1"/>
</dbReference>
<dbReference type="InterPro" id="IPR051010">
    <property type="entry name" value="BCAA_transport"/>
</dbReference>
<dbReference type="Proteomes" id="UP001595536">
    <property type="component" value="Unassembled WGS sequence"/>
</dbReference>
<evidence type="ECO:0000313" key="7">
    <source>
        <dbReference type="Proteomes" id="UP001595536"/>
    </source>
</evidence>
<dbReference type="CDD" id="cd06327">
    <property type="entry name" value="PBP1_SBP-like"/>
    <property type="match status" value="1"/>
</dbReference>